<accession>A0A382NGW8</accession>
<dbReference type="InterPro" id="IPR003836">
    <property type="entry name" value="Glucokinase"/>
</dbReference>
<protein>
    <recommendedName>
        <fullName evidence="4">Glucokinase</fullName>
    </recommendedName>
</protein>
<sequence>MKEVTVSRFESTDYPGAAELLKTFLKSCDGDRPNRVVLGVPGPVRQTPVKPVNLPWVIDPEAIAAHLDVAWVDLLNDLEATAYGTLALGPDDLIELNAGEPDPNGNAAVIAAGTGLGEGGLAWVGSGHVAVPSEGGHASFAPGTDLEAELWSYLFERHGHVSWERVVSGMGLVNIYQFLRDTGRGEEPEWLREQLGS</sequence>
<dbReference type="SUPFAM" id="SSF53067">
    <property type="entry name" value="Actin-like ATPase domain"/>
    <property type="match status" value="1"/>
</dbReference>
<dbReference type="AlphaFoldDB" id="A0A382NGW8"/>
<dbReference type="PANTHER" id="PTHR47363:SF1">
    <property type="entry name" value="GLUCOKINASE"/>
    <property type="match status" value="1"/>
</dbReference>
<dbReference type="InterPro" id="IPR043129">
    <property type="entry name" value="ATPase_NBD"/>
</dbReference>
<dbReference type="GO" id="GO:0004340">
    <property type="term" value="F:glucokinase activity"/>
    <property type="evidence" value="ECO:0007669"/>
    <property type="project" value="InterPro"/>
</dbReference>
<dbReference type="PANTHER" id="PTHR47363">
    <property type="entry name" value="GLUCOKINASE"/>
    <property type="match status" value="1"/>
</dbReference>
<name>A0A382NGW8_9ZZZZ</name>
<evidence type="ECO:0008006" key="4">
    <source>
        <dbReference type="Google" id="ProtNLM"/>
    </source>
</evidence>
<dbReference type="Pfam" id="PF02685">
    <property type="entry name" value="Glucokinase"/>
    <property type="match status" value="1"/>
</dbReference>
<dbReference type="Gene3D" id="3.40.367.20">
    <property type="match status" value="1"/>
</dbReference>
<keyword evidence="2" id="KW-0418">Kinase</keyword>
<dbReference type="GO" id="GO:0005536">
    <property type="term" value="F:D-glucose binding"/>
    <property type="evidence" value="ECO:0007669"/>
    <property type="project" value="InterPro"/>
</dbReference>
<dbReference type="CDD" id="cd24008">
    <property type="entry name" value="ASKHA_NBD_GLK"/>
    <property type="match status" value="1"/>
</dbReference>
<evidence type="ECO:0000256" key="2">
    <source>
        <dbReference type="ARBA" id="ARBA00022777"/>
    </source>
</evidence>
<dbReference type="Gene3D" id="3.30.420.40">
    <property type="match status" value="1"/>
</dbReference>
<reference evidence="3" key="1">
    <citation type="submission" date="2018-05" db="EMBL/GenBank/DDBJ databases">
        <authorList>
            <person name="Lanie J.A."/>
            <person name="Ng W.-L."/>
            <person name="Kazmierczak K.M."/>
            <person name="Andrzejewski T.M."/>
            <person name="Davidsen T.M."/>
            <person name="Wayne K.J."/>
            <person name="Tettelin H."/>
            <person name="Glass J.I."/>
            <person name="Rusch D."/>
            <person name="Podicherti R."/>
            <person name="Tsui H.-C.T."/>
            <person name="Winkler M.E."/>
        </authorList>
    </citation>
    <scope>NUCLEOTIDE SEQUENCE</scope>
</reference>
<dbReference type="GO" id="GO:0005524">
    <property type="term" value="F:ATP binding"/>
    <property type="evidence" value="ECO:0007669"/>
    <property type="project" value="InterPro"/>
</dbReference>
<dbReference type="EMBL" id="UINC01100035">
    <property type="protein sequence ID" value="SVC59768.1"/>
    <property type="molecule type" value="Genomic_DNA"/>
</dbReference>
<evidence type="ECO:0000313" key="3">
    <source>
        <dbReference type="EMBL" id="SVC59768.1"/>
    </source>
</evidence>
<gene>
    <name evidence="3" type="ORF">METZ01_LOCUS312622</name>
</gene>
<keyword evidence="1" id="KW-0808">Transferase</keyword>
<evidence type="ECO:0000256" key="1">
    <source>
        <dbReference type="ARBA" id="ARBA00022679"/>
    </source>
</evidence>
<organism evidence="3">
    <name type="scientific">marine metagenome</name>
    <dbReference type="NCBI Taxonomy" id="408172"/>
    <lineage>
        <taxon>unclassified sequences</taxon>
        <taxon>metagenomes</taxon>
        <taxon>ecological metagenomes</taxon>
    </lineage>
</organism>
<dbReference type="GO" id="GO:0006096">
    <property type="term" value="P:glycolytic process"/>
    <property type="evidence" value="ECO:0007669"/>
    <property type="project" value="InterPro"/>
</dbReference>
<feature type="non-terminal residue" evidence="3">
    <location>
        <position position="197"/>
    </location>
</feature>
<proteinExistence type="predicted"/>